<evidence type="ECO:0000313" key="2">
    <source>
        <dbReference type="Proteomes" id="UP000094296"/>
    </source>
</evidence>
<name>A0A1E5G010_9FIRM</name>
<reference evidence="1 2" key="1">
    <citation type="submission" date="2016-09" db="EMBL/GenBank/DDBJ databases">
        <title>Draft genome sequence for the type strain of Desulfuribacillus alkaliarsenatis AHT28, an obligately anaerobic, sulfidogenic bacterium isolated from Russian soda lake sediments.</title>
        <authorList>
            <person name="Abin C.A."/>
            <person name="Hollibaugh J.T."/>
        </authorList>
    </citation>
    <scope>NUCLEOTIDE SEQUENCE [LARGE SCALE GENOMIC DNA]</scope>
    <source>
        <strain evidence="1 2">AHT28</strain>
    </source>
</reference>
<proteinExistence type="predicted"/>
<gene>
    <name evidence="1" type="ORF">BHF68_10475</name>
</gene>
<organism evidence="1 2">
    <name type="scientific">Desulfuribacillus alkaliarsenatis</name>
    <dbReference type="NCBI Taxonomy" id="766136"/>
    <lineage>
        <taxon>Bacteria</taxon>
        <taxon>Bacillati</taxon>
        <taxon>Bacillota</taxon>
        <taxon>Desulfuribacillia</taxon>
        <taxon>Desulfuribacillales</taxon>
        <taxon>Desulfuribacillaceae</taxon>
        <taxon>Desulfuribacillus</taxon>
    </lineage>
</organism>
<dbReference type="Proteomes" id="UP000094296">
    <property type="component" value="Unassembled WGS sequence"/>
</dbReference>
<dbReference type="OrthoDB" id="3035164at2"/>
<keyword evidence="2" id="KW-1185">Reference proteome</keyword>
<sequence length="112" mass="12701">MKYVKVKVTGTNAAELVSMFAEDEQFYNFKPSDDVYVFTAEEFYLRNNSQVMACIIVKLVNEQTLLIDIISGGGRVGFLRLDSGAEEKWIKKIAIAIEAVCEQQGWQIEKNL</sequence>
<dbReference type="AlphaFoldDB" id="A0A1E5G010"/>
<evidence type="ECO:0000313" key="1">
    <source>
        <dbReference type="EMBL" id="OEF95817.1"/>
    </source>
</evidence>
<comment type="caution">
    <text evidence="1">The sequence shown here is derived from an EMBL/GenBank/DDBJ whole genome shotgun (WGS) entry which is preliminary data.</text>
</comment>
<accession>A0A1E5G010</accession>
<dbReference type="STRING" id="766136.BHF68_10475"/>
<protein>
    <submittedName>
        <fullName evidence="1">Uncharacterized protein</fullName>
    </submittedName>
</protein>
<dbReference type="RefSeq" id="WP_069644089.1">
    <property type="nucleotide sequence ID" value="NZ_MIJE01000034.1"/>
</dbReference>
<dbReference type="EMBL" id="MIJE01000034">
    <property type="protein sequence ID" value="OEF95817.1"/>
    <property type="molecule type" value="Genomic_DNA"/>
</dbReference>